<proteinExistence type="inferred from homology"/>
<evidence type="ECO:0000256" key="2">
    <source>
        <dbReference type="ARBA" id="ARBA00061659"/>
    </source>
</evidence>
<dbReference type="GO" id="GO:0009451">
    <property type="term" value="P:RNA modification"/>
    <property type="evidence" value="ECO:0007669"/>
    <property type="project" value="InterPro"/>
</dbReference>
<dbReference type="InterPro" id="IPR046960">
    <property type="entry name" value="PPR_At4g14850-like_plant"/>
</dbReference>
<comment type="caution">
    <text evidence="4">The sequence shown here is derived from an EMBL/GenBank/DDBJ whole genome shotgun (WGS) entry which is preliminary data.</text>
</comment>
<feature type="repeat" description="PPR" evidence="3">
    <location>
        <begin position="359"/>
        <end position="393"/>
    </location>
</feature>
<dbReference type="EMBL" id="NKXS01003563">
    <property type="protein sequence ID" value="PIN09290.1"/>
    <property type="molecule type" value="Genomic_DNA"/>
</dbReference>
<reference evidence="5" key="1">
    <citation type="journal article" date="2018" name="Gigascience">
        <title>Genome assembly of the Pink Ipe (Handroanthus impetiginosus, Bignoniaceae), a highly valued, ecologically keystone Neotropical timber forest tree.</title>
        <authorList>
            <person name="Silva-Junior O.B."/>
            <person name="Grattapaglia D."/>
            <person name="Novaes E."/>
            <person name="Collevatti R.G."/>
        </authorList>
    </citation>
    <scope>NUCLEOTIDE SEQUENCE [LARGE SCALE GENOMIC DNA]</scope>
    <source>
        <strain evidence="5">cv. UFG-1</strain>
    </source>
</reference>
<sequence length="721" mass="81741">MILLLLQHKRYFPTIPKFPTYYSFFHANCHSHFPKSHHFRTIRTHSDNGLIDYFDRLLQHCISGINEGFDLKRPVRQIHTQIILTSSLSSAFLSARLISVYSKLSLVNDARKVFDNSPNDYFFSSLFWNSMLRAYSSVFRYENALELYGQMRQLSIQPDGFGFPLIIRACAMRGDVRLCRTVHCHVIQTGFANNLHVGNELMGMYGEIGWMGVASQVFDQMRLRNRVSWNIMMSGFAKNYDCDGALRMLFRMESEGWEPNSVTWTSLISSFARCGLNDKTWELYVLMRQKGVEATAESIAVVISMCAENPIKGEIIHGHVITAGFEEYVFVRNALITLYGKNSAVKNAEYLFSRLESKSIVSWNALISAYSQSGLCDEAFSAFLRLENSDNDLVRPNVVTWTAIIDGFAASGRHKETLELFRDMQFSQIPANAVTLASVLSVCAELSALTLGREIHAQTIRMLMSDETLVTNGLINMYMKCGSVRMGHLIFERMVYRHIISWNIMITGYGIHGLGETAVKIFHQMMDSGVEPDEVTFVSILSACSHSGLVAKGHEIFDKMTRDFRIEPRVEHYACVVDLFGRAGLLKEANDILRSMPMEPNVLVWGALLNSCKMHKNMDVAEETAALIFDLESEAMGSYMLLSNLYAASGRWDDSAKVRVSARTRGLRKVPGQSWVEVKKKFYSFSAGKSLDLEMEEVDRVLKDLTMKMVMETSSSDFLFQ</sequence>
<dbReference type="Gene3D" id="1.25.40.10">
    <property type="entry name" value="Tetratricopeptide repeat domain"/>
    <property type="match status" value="4"/>
</dbReference>
<dbReference type="OrthoDB" id="881013at2759"/>
<dbReference type="STRING" id="429701.A0A2G9GWA3"/>
<organism evidence="4 5">
    <name type="scientific">Handroanthus impetiginosus</name>
    <dbReference type="NCBI Taxonomy" id="429701"/>
    <lineage>
        <taxon>Eukaryota</taxon>
        <taxon>Viridiplantae</taxon>
        <taxon>Streptophyta</taxon>
        <taxon>Embryophyta</taxon>
        <taxon>Tracheophyta</taxon>
        <taxon>Spermatophyta</taxon>
        <taxon>Magnoliopsida</taxon>
        <taxon>eudicotyledons</taxon>
        <taxon>Gunneridae</taxon>
        <taxon>Pentapetalae</taxon>
        <taxon>asterids</taxon>
        <taxon>lamiids</taxon>
        <taxon>Lamiales</taxon>
        <taxon>Bignoniaceae</taxon>
        <taxon>Crescentiina</taxon>
        <taxon>Tabebuia alliance</taxon>
        <taxon>Handroanthus</taxon>
    </lineage>
</organism>
<dbReference type="AlphaFoldDB" id="A0A2G9GWA3"/>
<protein>
    <recommendedName>
        <fullName evidence="6">Pentatricopeptide repeat-containing protein At1g17630</fullName>
    </recommendedName>
</protein>
<dbReference type="Pfam" id="PF01535">
    <property type="entry name" value="PPR"/>
    <property type="match status" value="5"/>
</dbReference>
<dbReference type="PANTHER" id="PTHR47926">
    <property type="entry name" value="PENTATRICOPEPTIDE REPEAT-CONTAINING PROTEIN"/>
    <property type="match status" value="1"/>
</dbReference>
<dbReference type="PANTHER" id="PTHR47926:SF389">
    <property type="entry name" value="PENTATRICOPEPTIDE PROTEIN-RELATED"/>
    <property type="match status" value="1"/>
</dbReference>
<feature type="repeat" description="PPR" evidence="3">
    <location>
        <begin position="397"/>
        <end position="431"/>
    </location>
</feature>
<dbReference type="Pfam" id="PF13041">
    <property type="entry name" value="PPR_2"/>
    <property type="match status" value="3"/>
</dbReference>
<dbReference type="InterPro" id="IPR046848">
    <property type="entry name" value="E_motif"/>
</dbReference>
<evidence type="ECO:0000256" key="1">
    <source>
        <dbReference type="ARBA" id="ARBA00022737"/>
    </source>
</evidence>
<dbReference type="GO" id="GO:0003723">
    <property type="term" value="F:RNA binding"/>
    <property type="evidence" value="ECO:0007669"/>
    <property type="project" value="InterPro"/>
</dbReference>
<dbReference type="Pfam" id="PF20431">
    <property type="entry name" value="E_motif"/>
    <property type="match status" value="1"/>
</dbReference>
<dbReference type="NCBIfam" id="TIGR00756">
    <property type="entry name" value="PPR"/>
    <property type="match status" value="5"/>
</dbReference>
<comment type="similarity">
    <text evidence="2">Belongs to the PPR family. PCMP-E subfamily.</text>
</comment>
<dbReference type="InterPro" id="IPR011990">
    <property type="entry name" value="TPR-like_helical_dom_sf"/>
</dbReference>
<accession>A0A2G9GWA3</accession>
<dbReference type="FunFam" id="1.25.40.10:FF:000031">
    <property type="entry name" value="Pentatricopeptide repeat-containing protein mitochondrial"/>
    <property type="match status" value="1"/>
</dbReference>
<dbReference type="PROSITE" id="PS51375">
    <property type="entry name" value="PPR"/>
    <property type="match status" value="7"/>
</dbReference>
<keyword evidence="1" id="KW-0677">Repeat</keyword>
<feature type="repeat" description="PPR" evidence="3">
    <location>
        <begin position="533"/>
        <end position="563"/>
    </location>
</feature>
<dbReference type="FunFam" id="1.25.40.10:FF:000393">
    <property type="entry name" value="Pentatricopeptide repeat-containing protein At1g20230"/>
    <property type="match status" value="2"/>
</dbReference>
<evidence type="ECO:0000313" key="5">
    <source>
        <dbReference type="Proteomes" id="UP000231279"/>
    </source>
</evidence>
<feature type="repeat" description="PPR" evidence="3">
    <location>
        <begin position="498"/>
        <end position="532"/>
    </location>
</feature>
<evidence type="ECO:0000313" key="4">
    <source>
        <dbReference type="EMBL" id="PIN09290.1"/>
    </source>
</evidence>
<dbReference type="Proteomes" id="UP000231279">
    <property type="component" value="Unassembled WGS sequence"/>
</dbReference>
<evidence type="ECO:0008006" key="6">
    <source>
        <dbReference type="Google" id="ProtNLM"/>
    </source>
</evidence>
<keyword evidence="5" id="KW-1185">Reference proteome</keyword>
<feature type="repeat" description="PPR" evidence="3">
    <location>
        <begin position="124"/>
        <end position="158"/>
    </location>
</feature>
<evidence type="ECO:0000256" key="3">
    <source>
        <dbReference type="PROSITE-ProRule" id="PRU00708"/>
    </source>
</evidence>
<name>A0A2G9GWA3_9LAMI</name>
<gene>
    <name evidence="4" type="ORF">CDL12_18121</name>
</gene>
<dbReference type="FunFam" id="1.25.40.10:FF:000280">
    <property type="entry name" value="Pentatricopeptide repeat-containing protein"/>
    <property type="match status" value="1"/>
</dbReference>
<feature type="repeat" description="PPR" evidence="3">
    <location>
        <begin position="260"/>
        <end position="294"/>
    </location>
</feature>
<dbReference type="InterPro" id="IPR002885">
    <property type="entry name" value="PPR_rpt"/>
</dbReference>
<feature type="repeat" description="PPR" evidence="3">
    <location>
        <begin position="225"/>
        <end position="259"/>
    </location>
</feature>